<evidence type="ECO:0000313" key="3">
    <source>
        <dbReference type="Proteomes" id="UP000590442"/>
    </source>
</evidence>
<dbReference type="EMBL" id="JAATJJ010000001">
    <property type="protein sequence ID" value="NJB70190.1"/>
    <property type="molecule type" value="Genomic_DNA"/>
</dbReference>
<evidence type="ECO:0000313" key="2">
    <source>
        <dbReference type="EMBL" id="NJB70190.1"/>
    </source>
</evidence>
<dbReference type="Pfam" id="PF07287">
    <property type="entry name" value="AtuA"/>
    <property type="match status" value="1"/>
</dbReference>
<reference evidence="2 3" key="1">
    <citation type="submission" date="2020-03" db="EMBL/GenBank/DDBJ databases">
        <title>Genomic Encyclopedia of Type Strains, Phase IV (KMG-IV): sequencing the most valuable type-strain genomes for metagenomic binning, comparative biology and taxonomic classification.</title>
        <authorList>
            <person name="Goeker M."/>
        </authorList>
    </citation>
    <scope>NUCLEOTIDE SEQUENCE [LARGE SCALE GENOMIC DNA]</scope>
    <source>
        <strain evidence="2 3">DSM 29762</strain>
    </source>
</reference>
<dbReference type="Proteomes" id="UP000590442">
    <property type="component" value="Unassembled WGS sequence"/>
</dbReference>
<dbReference type="PANTHER" id="PTHR47472:SF1">
    <property type="entry name" value="DUF1446-DOMAIN-CONTAINING PROTEIN"/>
    <property type="match status" value="1"/>
</dbReference>
<organism evidence="2 3">
    <name type="scientific">Saonia flava</name>
    <dbReference type="NCBI Taxonomy" id="523696"/>
    <lineage>
        <taxon>Bacteria</taxon>
        <taxon>Pseudomonadati</taxon>
        <taxon>Bacteroidota</taxon>
        <taxon>Flavobacteriia</taxon>
        <taxon>Flavobacteriales</taxon>
        <taxon>Flavobacteriaceae</taxon>
        <taxon>Saonia</taxon>
    </lineage>
</organism>
<protein>
    <recommendedName>
        <fullName evidence="1">Acyclic terpene utilisation N-terminal domain-containing protein</fullName>
    </recommendedName>
</protein>
<proteinExistence type="predicted"/>
<evidence type="ECO:0000259" key="1">
    <source>
        <dbReference type="Pfam" id="PF07287"/>
    </source>
</evidence>
<dbReference type="AlphaFoldDB" id="A0A846QTA3"/>
<gene>
    <name evidence="2" type="ORF">GGR42_000652</name>
</gene>
<sequence length="449" mass="48786">MIDKKNKKIRIGSGAGYSGDRIEPALQLAKKGELDYLVFECLAERTIALAQQRKSLNPKMGYDPLLEERMYMCLPACIQNGVKIITNMGAANPVSAMEKVIEVAKNLGLKKLKVAAITGDEVLTFVQKNDYELLETKKTMSSLGNSIISANAYIGASAAVEALENGADIVITGRFSDPSLFIAPLVYEFSWSFNDYELLGKGTILGHLMECGGHITGGYFADPGYKDVPDLANLGFPIAEVTSQGSFTISKLPNAGGMVTTATCKEQLLYEIHDPKNYLTPDVIADFSEVTFKEVEKNKIEVIGGKGKEKTGKLKVSIGYEDGFIGEGQISYGGPGAIERAQLAISILKTRISTYLPEVKEVRFDCIGQNSLYGNTKLDINPYEIRVRVAARTSTRKEAIKIGNEVEALYTNGPAGGGGVFKNVQKVVAIQSILIKETLVQPEVHYKSL</sequence>
<dbReference type="PANTHER" id="PTHR47472">
    <property type="entry name" value="PROPIONYL-COA CARBOXYLASE"/>
    <property type="match status" value="1"/>
</dbReference>
<keyword evidence="3" id="KW-1185">Reference proteome</keyword>
<dbReference type="InterPro" id="IPR010839">
    <property type="entry name" value="AtuA_N"/>
</dbReference>
<feature type="domain" description="Acyclic terpene utilisation N-terminal" evidence="1">
    <location>
        <begin position="9"/>
        <end position="446"/>
    </location>
</feature>
<comment type="caution">
    <text evidence="2">The sequence shown here is derived from an EMBL/GenBank/DDBJ whole genome shotgun (WGS) entry which is preliminary data.</text>
</comment>
<dbReference type="RefSeq" id="WP_167960781.1">
    <property type="nucleotide sequence ID" value="NZ_JAATJJ010000001.1"/>
</dbReference>
<name>A0A846QTA3_9FLAO</name>
<accession>A0A846QTA3</accession>